<dbReference type="GO" id="GO:0005765">
    <property type="term" value="C:lysosomal membrane"/>
    <property type="evidence" value="ECO:0007669"/>
    <property type="project" value="TreeGrafter"/>
</dbReference>
<comment type="caution">
    <text evidence="5">The sequence shown here is derived from an EMBL/GenBank/DDBJ whole genome shotgun (WGS) entry which is preliminary data.</text>
</comment>
<dbReference type="GO" id="GO:0042144">
    <property type="term" value="P:vacuole fusion, non-autophagic"/>
    <property type="evidence" value="ECO:0007669"/>
    <property type="project" value="TreeGrafter"/>
</dbReference>
<proteinExistence type="inferred from homology"/>
<evidence type="ECO:0000259" key="3">
    <source>
        <dbReference type="Pfam" id="PF04840"/>
    </source>
</evidence>
<evidence type="ECO:0000259" key="4">
    <source>
        <dbReference type="Pfam" id="PF04841"/>
    </source>
</evidence>
<dbReference type="Pfam" id="PF04840">
    <property type="entry name" value="Vps16_C"/>
    <property type="match status" value="2"/>
</dbReference>
<dbReference type="EMBL" id="AZIL01000602">
    <property type="protein sequence ID" value="EWM26851.1"/>
    <property type="molecule type" value="Genomic_DNA"/>
</dbReference>
<feature type="region of interest" description="Disordered" evidence="2">
    <location>
        <begin position="438"/>
        <end position="480"/>
    </location>
</feature>
<sequence>MLSFPSTFSFHFRWSMGAPSSLHGLGAENDEEEEEGWHLLGDVPFRKWTCYPAPLPCLESLNLDEHIVVGAAHGGPFAVMRDAKNGVVLGSERPSSYLRIYSSAGLLLGQAPWDLGSKVVCMGWTESEALVVISEAGHVHWYTVLGESMDAEALENSIRNAPNEKGRKCATQLFVEGSPRRVIEAQVWACGYVALSDDFTLHVYDGSISDPDSRLYRLSVTLLSGRRSPTSMAVLTLPVGGEGVGGQGGSRTGALQILLGTSDNALVMVDGQSGLCELPALQASLPGPVVKMRASPDSRFLACFAEGLLTVYATGNYSKVLGPFDAGTSQVPEAMVWCGKDALAMYWRGMGLGLVGPYGDFYHFPYAGEAMVVVQEVDSCRLWTESGGCEILQRVPTATEAIHRIGSTEPAAMLYDAAEAFQQGDPTADENIRAILASPPTPGGTGPAKGGGAITSGMPSSPSHFSSPSLSSSSGGGGNKSPLQGAIHACLRAALGAWDVGKQKRYLQAAAYGKGFEDEEEQKQWQPSSSIDAGDGDMGRNKADEFVGVCRKLRVLNHLRRPAVGIPTTAWQLAQGGREGGWAALLNRLLLRRLYFLAWKVCEYLRLGPEKETVLVRWACALILSPQAVHLSDRELCDQIRRRFQAAFAKDPSFPPALSYAPIARTADQVRRRGLATLLLDYDSSASSQVDLLLEMGEFKLALGKALRSNNLDVAYRALFFLEAHKASQEAFLALLASHPSSLRLLRVYYRSRLTKESRTPWFNVSLARGDLMEAGTLVAFQAYAQDSHPRRIELLREAARLFGHQGKQPLSSISSTASSPAGTSSFMPSLAMPSVAATVAPNTTSPSFFHRVTEEQADLLEVQAALERRLGKNENVFVGLSVSETIYNLIVLASDALPSSLSPSLPPSMLLAEAARVAKKFKVPDKRFWHVKINALAASGQFENLKAFASEKKSPVGYKPFAQACIKHKQPSGVVETYIDRVASHEDRFDLYVEVRLWQKAAEAAFRLKDVLRLRQVQANCMMPGLQRSIDDLIAKLG</sequence>
<dbReference type="PANTHER" id="PTHR12811">
    <property type="entry name" value="VACUOLAR PROTEIN SORTING VPS16"/>
    <property type="match status" value="1"/>
</dbReference>
<dbReference type="AlphaFoldDB" id="W7U1V8"/>
<dbReference type="PANTHER" id="PTHR12811:SF0">
    <property type="entry name" value="VACUOLAR PROTEIN SORTING-ASSOCIATED PROTEIN 16 HOMOLOG"/>
    <property type="match status" value="1"/>
</dbReference>
<name>W7U1V8_9STRA</name>
<feature type="domain" description="Vps16 C-terminal" evidence="3">
    <location>
        <begin position="845"/>
        <end position="1023"/>
    </location>
</feature>
<dbReference type="GO" id="GO:0003779">
    <property type="term" value="F:actin binding"/>
    <property type="evidence" value="ECO:0007669"/>
    <property type="project" value="TreeGrafter"/>
</dbReference>
<comment type="similarity">
    <text evidence="1">Belongs to the VPS16 family.</text>
</comment>
<dbReference type="GO" id="GO:0030897">
    <property type="term" value="C:HOPS complex"/>
    <property type="evidence" value="ECO:0007669"/>
    <property type="project" value="TreeGrafter"/>
</dbReference>
<reference evidence="5 6" key="1">
    <citation type="journal article" date="2014" name="Mol. Plant">
        <title>Chromosome Scale Genome Assembly and Transcriptome Profiling of Nannochloropsis gaditana in Nitrogen Depletion.</title>
        <authorList>
            <person name="Corteggiani Carpinelli E."/>
            <person name="Telatin A."/>
            <person name="Vitulo N."/>
            <person name="Forcato C."/>
            <person name="D'Angelo M."/>
            <person name="Schiavon R."/>
            <person name="Vezzi A."/>
            <person name="Giacometti G.M."/>
            <person name="Morosinotto T."/>
            <person name="Valle G."/>
        </authorList>
    </citation>
    <scope>NUCLEOTIDE SEQUENCE [LARGE SCALE GENOMIC DNA]</scope>
    <source>
        <strain evidence="5 6">B-31</strain>
    </source>
</reference>
<feature type="domain" description="Vps16 N-terminal" evidence="4">
    <location>
        <begin position="289"/>
        <end position="434"/>
    </location>
</feature>
<evidence type="ECO:0000256" key="1">
    <source>
        <dbReference type="ARBA" id="ARBA00009250"/>
    </source>
</evidence>
<evidence type="ECO:0000313" key="6">
    <source>
        <dbReference type="Proteomes" id="UP000019335"/>
    </source>
</evidence>
<feature type="compositionally biased region" description="Low complexity" evidence="2">
    <location>
        <begin position="456"/>
        <end position="473"/>
    </location>
</feature>
<evidence type="ECO:0000313" key="5">
    <source>
        <dbReference type="EMBL" id="EWM26851.1"/>
    </source>
</evidence>
<dbReference type="OrthoDB" id="189476at2759"/>
<feature type="domain" description="Vps16 C-terminal" evidence="3">
    <location>
        <begin position="658"/>
        <end position="752"/>
    </location>
</feature>
<feature type="region of interest" description="Disordered" evidence="2">
    <location>
        <begin position="517"/>
        <end position="538"/>
    </location>
</feature>
<feature type="domain" description="Vps16 N-terminal" evidence="4">
    <location>
        <begin position="37"/>
        <end position="161"/>
    </location>
</feature>
<feature type="compositionally biased region" description="Gly residues" evidence="2">
    <location>
        <begin position="443"/>
        <end position="454"/>
    </location>
</feature>
<dbReference type="InterPro" id="IPR006925">
    <property type="entry name" value="Vps16_C"/>
</dbReference>
<dbReference type="Proteomes" id="UP000019335">
    <property type="component" value="Chromosome 8"/>
</dbReference>
<dbReference type="Pfam" id="PF04841">
    <property type="entry name" value="Vps16_N"/>
    <property type="match status" value="2"/>
</dbReference>
<dbReference type="GO" id="GO:0005768">
    <property type="term" value="C:endosome"/>
    <property type="evidence" value="ECO:0007669"/>
    <property type="project" value="TreeGrafter"/>
</dbReference>
<dbReference type="GO" id="GO:0006886">
    <property type="term" value="P:intracellular protein transport"/>
    <property type="evidence" value="ECO:0007669"/>
    <property type="project" value="InterPro"/>
</dbReference>
<dbReference type="GO" id="GO:0016197">
    <property type="term" value="P:endosomal transport"/>
    <property type="evidence" value="ECO:0007669"/>
    <property type="project" value="TreeGrafter"/>
</dbReference>
<dbReference type="InterPro" id="IPR016534">
    <property type="entry name" value="VPS16"/>
</dbReference>
<keyword evidence="6" id="KW-1185">Reference proteome</keyword>
<accession>W7U1V8</accession>
<dbReference type="InterPro" id="IPR006926">
    <property type="entry name" value="Vps16_N"/>
</dbReference>
<dbReference type="PIRSF" id="PIRSF007949">
    <property type="entry name" value="VPS16"/>
    <property type="match status" value="1"/>
</dbReference>
<evidence type="ECO:0000256" key="2">
    <source>
        <dbReference type="SAM" id="MobiDB-lite"/>
    </source>
</evidence>
<protein>
    <submittedName>
        <fullName evidence="5">Vacuolar protein sorting-associated protein 16</fullName>
    </submittedName>
</protein>
<dbReference type="InterPro" id="IPR038132">
    <property type="entry name" value="Vps16_C_sf"/>
</dbReference>
<dbReference type="Gene3D" id="1.10.150.780">
    <property type="entry name" value="Vps16, C-terminal region"/>
    <property type="match status" value="1"/>
</dbReference>
<organism evidence="5 6">
    <name type="scientific">Nannochloropsis gaditana</name>
    <dbReference type="NCBI Taxonomy" id="72520"/>
    <lineage>
        <taxon>Eukaryota</taxon>
        <taxon>Sar</taxon>
        <taxon>Stramenopiles</taxon>
        <taxon>Ochrophyta</taxon>
        <taxon>Eustigmatophyceae</taxon>
        <taxon>Eustigmatales</taxon>
        <taxon>Monodopsidaceae</taxon>
        <taxon>Nannochloropsis</taxon>
    </lineage>
</organism>
<gene>
    <name evidence="5" type="ORF">Naga_100097g10</name>
</gene>